<dbReference type="GO" id="GO:0046872">
    <property type="term" value="F:metal ion binding"/>
    <property type="evidence" value="ECO:0007669"/>
    <property type="project" value="UniProtKB-KW"/>
</dbReference>
<dbReference type="PANTHER" id="PTHR20855:SF3">
    <property type="entry name" value="LD03007P"/>
    <property type="match status" value="1"/>
</dbReference>
<evidence type="ECO:0000256" key="5">
    <source>
        <dbReference type="ARBA" id="ARBA00022989"/>
    </source>
</evidence>
<keyword evidence="5 8" id="KW-1133">Transmembrane helix</keyword>
<feature type="transmembrane region" description="Helical" evidence="8">
    <location>
        <begin position="159"/>
        <end position="178"/>
    </location>
</feature>
<keyword evidence="6 8" id="KW-0472">Membrane</keyword>
<dbReference type="AlphaFoldDB" id="A0A9Y2EQY9"/>
<gene>
    <name evidence="9" type="ORF">P3F81_11845</name>
</gene>
<keyword evidence="10" id="KW-1185">Reference proteome</keyword>
<dbReference type="GO" id="GO:0140911">
    <property type="term" value="F:pore-forming activity"/>
    <property type="evidence" value="ECO:0007669"/>
    <property type="project" value="InterPro"/>
</dbReference>
<evidence type="ECO:0000256" key="8">
    <source>
        <dbReference type="SAM" id="Phobius"/>
    </source>
</evidence>
<dbReference type="NCBIfam" id="TIGR01065">
    <property type="entry name" value="hlyIII"/>
    <property type="match status" value="1"/>
</dbReference>
<comment type="similarity">
    <text evidence="2">Belongs to the UPF0073 (Hly-III) family.</text>
</comment>
<keyword evidence="7" id="KW-0479">Metal-binding</keyword>
<feature type="binding site" evidence="7">
    <location>
        <position position="185"/>
    </location>
    <ligand>
        <name>Zn(2+)</name>
        <dbReference type="ChEBI" id="CHEBI:29105"/>
    </ligand>
</feature>
<keyword evidence="4 8" id="KW-0812">Transmembrane</keyword>
<evidence type="ECO:0000256" key="1">
    <source>
        <dbReference type="ARBA" id="ARBA00004651"/>
    </source>
</evidence>
<feature type="transmembrane region" description="Helical" evidence="8">
    <location>
        <begin position="39"/>
        <end position="59"/>
    </location>
</feature>
<dbReference type="PANTHER" id="PTHR20855">
    <property type="entry name" value="ADIPOR/PROGESTIN RECEPTOR-RELATED"/>
    <property type="match status" value="1"/>
</dbReference>
<comment type="subcellular location">
    <subcellularLocation>
        <location evidence="1">Cell membrane</location>
        <topology evidence="1">Multi-pass membrane protein</topology>
    </subcellularLocation>
</comment>
<feature type="binding site" evidence="7">
    <location>
        <position position="63"/>
    </location>
    <ligand>
        <name>Zn(2+)</name>
        <dbReference type="ChEBI" id="CHEBI:29105"/>
    </ligand>
</feature>
<evidence type="ECO:0000313" key="9">
    <source>
        <dbReference type="EMBL" id="WIW70562.1"/>
    </source>
</evidence>
<feature type="transmembrane region" description="Helical" evidence="8">
    <location>
        <begin position="12"/>
        <end position="33"/>
    </location>
</feature>
<protein>
    <submittedName>
        <fullName evidence="9">Hemolysin III family protein</fullName>
    </submittedName>
</protein>
<dbReference type="RefSeq" id="WP_147669573.1">
    <property type="nucleotide sequence ID" value="NZ_CP120678.1"/>
</dbReference>
<evidence type="ECO:0000256" key="7">
    <source>
        <dbReference type="PIRSR" id="PIRSR604254-1"/>
    </source>
</evidence>
<dbReference type="GO" id="GO:0005886">
    <property type="term" value="C:plasma membrane"/>
    <property type="evidence" value="ECO:0007669"/>
    <property type="project" value="UniProtKB-SubCell"/>
</dbReference>
<feature type="transmembrane region" description="Helical" evidence="8">
    <location>
        <begin position="190"/>
        <end position="212"/>
    </location>
</feature>
<keyword evidence="7" id="KW-0862">Zinc</keyword>
<reference evidence="9" key="1">
    <citation type="submission" date="2023-03" db="EMBL/GenBank/DDBJ databases">
        <title>Selenobaculum gbiensis gen. nov. sp. nov., a new bacterium isolated from the gut microbiota of IBD patient.</title>
        <authorList>
            <person name="Yeo S."/>
            <person name="Park H."/>
            <person name="Huh C.S."/>
        </authorList>
    </citation>
    <scope>NUCLEOTIDE SEQUENCE</scope>
    <source>
        <strain evidence="9">ICN-92133</strain>
    </source>
</reference>
<evidence type="ECO:0000256" key="4">
    <source>
        <dbReference type="ARBA" id="ARBA00022692"/>
    </source>
</evidence>
<accession>A0A9Y2EQY9</accession>
<dbReference type="EMBL" id="CP120678">
    <property type="protein sequence ID" value="WIW70562.1"/>
    <property type="molecule type" value="Genomic_DNA"/>
</dbReference>
<dbReference type="KEGG" id="sgbi:P3F81_11845"/>
<dbReference type="Pfam" id="PF03006">
    <property type="entry name" value="HlyIII"/>
    <property type="match status" value="1"/>
</dbReference>
<feature type="binding site" evidence="7">
    <location>
        <position position="189"/>
    </location>
    <ligand>
        <name>Zn(2+)</name>
        <dbReference type="ChEBI" id="CHEBI:29105"/>
    </ligand>
</feature>
<feature type="transmembrane region" description="Helical" evidence="8">
    <location>
        <begin position="130"/>
        <end position="147"/>
    </location>
</feature>
<evidence type="ECO:0000256" key="2">
    <source>
        <dbReference type="ARBA" id="ARBA00008488"/>
    </source>
</evidence>
<keyword evidence="3" id="KW-1003">Cell membrane</keyword>
<feature type="transmembrane region" description="Helical" evidence="8">
    <location>
        <begin position="104"/>
        <end position="123"/>
    </location>
</feature>
<proteinExistence type="inferred from homology"/>
<dbReference type="Proteomes" id="UP001243623">
    <property type="component" value="Chromosome"/>
</dbReference>
<evidence type="ECO:0000256" key="6">
    <source>
        <dbReference type="ARBA" id="ARBA00023136"/>
    </source>
</evidence>
<feature type="transmembrane region" description="Helical" evidence="8">
    <location>
        <begin position="80"/>
        <end position="98"/>
    </location>
</feature>
<evidence type="ECO:0000256" key="3">
    <source>
        <dbReference type="ARBA" id="ARBA00022475"/>
    </source>
</evidence>
<name>A0A9Y2EQY9_9FIRM</name>
<dbReference type="InterPro" id="IPR005744">
    <property type="entry name" value="Hy-lIII"/>
</dbReference>
<evidence type="ECO:0000313" key="10">
    <source>
        <dbReference type="Proteomes" id="UP001243623"/>
    </source>
</evidence>
<sequence>MLRAKCEELINAITHGVGAVLSVAALIAMIVVAGNYGGLWHLVSGTIYGVSLILLYLASTLYHSFTNEKKKAFFKFLDHSAIYVLIAGNYTPFALIPLHGTLGWIVFGLMWGLAVTGIIFKAFFVKRFKIFSTVCYLLMGWFALIIIRPLMESVPIETIYWLIAGGLAYTAGAGFYLAKRVPYNHAIWHMFVLAGSAMHFIAVIGYVLPLSITG</sequence>
<dbReference type="InterPro" id="IPR004254">
    <property type="entry name" value="AdipoR/HlyIII-related"/>
</dbReference>
<organism evidence="9 10">
    <name type="scientific">Selenobaculum gibii</name>
    <dbReference type="NCBI Taxonomy" id="3054208"/>
    <lineage>
        <taxon>Bacteria</taxon>
        <taxon>Bacillati</taxon>
        <taxon>Bacillota</taxon>
        <taxon>Negativicutes</taxon>
        <taxon>Selenomonadales</taxon>
        <taxon>Selenomonadaceae</taxon>
        <taxon>Selenobaculum</taxon>
    </lineage>
</organism>